<organism evidence="7 8">
    <name type="scientific">Chitinivorax tropicus</name>
    <dbReference type="NCBI Taxonomy" id="714531"/>
    <lineage>
        <taxon>Bacteria</taxon>
        <taxon>Pseudomonadati</taxon>
        <taxon>Pseudomonadota</taxon>
        <taxon>Betaproteobacteria</taxon>
        <taxon>Chitinivorax</taxon>
    </lineage>
</organism>
<protein>
    <submittedName>
        <fullName evidence="7">50S ribosomal protein L16 3-hydroxylase</fullName>
        <ecNumber evidence="7">1.14.11.47</ecNumber>
    </submittedName>
</protein>
<evidence type="ECO:0000256" key="1">
    <source>
        <dbReference type="ARBA" id="ARBA00001954"/>
    </source>
</evidence>
<comment type="cofactor">
    <cofactor evidence="1">
        <name>Fe(2+)</name>
        <dbReference type="ChEBI" id="CHEBI:29033"/>
    </cofactor>
</comment>
<evidence type="ECO:0000313" key="8">
    <source>
        <dbReference type="Proteomes" id="UP000575898"/>
    </source>
</evidence>
<feature type="domain" description="JmjC" evidence="6">
    <location>
        <begin position="99"/>
        <end position="225"/>
    </location>
</feature>
<evidence type="ECO:0000256" key="4">
    <source>
        <dbReference type="ARBA" id="ARBA00023002"/>
    </source>
</evidence>
<evidence type="ECO:0000256" key="2">
    <source>
        <dbReference type="ARBA" id="ARBA00022723"/>
    </source>
</evidence>
<keyword evidence="2" id="KW-0479">Metal-binding</keyword>
<dbReference type="Gene3D" id="3.40.366.30">
    <property type="entry name" value="50S ribosomal protein L16 arginine hydroxylase, Chain A, Domain 2"/>
    <property type="match status" value="1"/>
</dbReference>
<keyword evidence="7" id="KW-0687">Ribonucleoprotein</keyword>
<dbReference type="Proteomes" id="UP000575898">
    <property type="component" value="Unassembled WGS sequence"/>
</dbReference>
<gene>
    <name evidence="7" type="ORF">HNQ59_002552</name>
</gene>
<keyword evidence="7" id="KW-0689">Ribosomal protein</keyword>
<name>A0A840MJ77_9PROT</name>
<dbReference type="PROSITE" id="PS51184">
    <property type="entry name" value="JMJC"/>
    <property type="match status" value="1"/>
</dbReference>
<keyword evidence="5" id="KW-0408">Iron</keyword>
<dbReference type="Gene3D" id="2.60.120.650">
    <property type="entry name" value="Cupin"/>
    <property type="match status" value="1"/>
</dbReference>
<dbReference type="EC" id="1.14.11.47" evidence="7"/>
<dbReference type="AlphaFoldDB" id="A0A840MJ77"/>
<keyword evidence="8" id="KW-1185">Reference proteome</keyword>
<proteinExistence type="predicted"/>
<dbReference type="InterPro" id="IPR046799">
    <property type="entry name" value="ROXA-like_wH"/>
</dbReference>
<keyword evidence="4 7" id="KW-0560">Oxidoreductase</keyword>
<dbReference type="SMART" id="SM00558">
    <property type="entry name" value="JmjC"/>
    <property type="match status" value="1"/>
</dbReference>
<keyword evidence="3" id="KW-0223">Dioxygenase</keyword>
<dbReference type="GO" id="GO:0005840">
    <property type="term" value="C:ribosome"/>
    <property type="evidence" value="ECO:0007669"/>
    <property type="project" value="UniProtKB-KW"/>
</dbReference>
<dbReference type="GO" id="GO:0046872">
    <property type="term" value="F:metal ion binding"/>
    <property type="evidence" value="ECO:0007669"/>
    <property type="project" value="UniProtKB-KW"/>
</dbReference>
<comment type="caution">
    <text evidence="7">The sequence shown here is derived from an EMBL/GenBank/DDBJ whole genome shotgun (WGS) entry which is preliminary data.</text>
</comment>
<reference evidence="7 8" key="1">
    <citation type="submission" date="2020-08" db="EMBL/GenBank/DDBJ databases">
        <title>Genomic Encyclopedia of Type Strains, Phase IV (KMG-IV): sequencing the most valuable type-strain genomes for metagenomic binning, comparative biology and taxonomic classification.</title>
        <authorList>
            <person name="Goeker M."/>
        </authorList>
    </citation>
    <scope>NUCLEOTIDE SEQUENCE [LARGE SCALE GENOMIC DNA]</scope>
    <source>
        <strain evidence="7 8">DSM 27165</strain>
    </source>
</reference>
<dbReference type="RefSeq" id="WP_246490981.1">
    <property type="nucleotide sequence ID" value="NZ_JACHHY010000015.1"/>
</dbReference>
<dbReference type="Pfam" id="PF08007">
    <property type="entry name" value="JmjC_2"/>
    <property type="match status" value="1"/>
</dbReference>
<dbReference type="Pfam" id="PF20514">
    <property type="entry name" value="WHD_ROXA"/>
    <property type="match status" value="1"/>
</dbReference>
<dbReference type="InterPro" id="IPR003347">
    <property type="entry name" value="JmjC_dom"/>
</dbReference>
<dbReference type="SUPFAM" id="SSF51197">
    <property type="entry name" value="Clavaminate synthase-like"/>
    <property type="match status" value="1"/>
</dbReference>
<accession>A0A840MJ77</accession>
<dbReference type="InterPro" id="IPR039994">
    <property type="entry name" value="NO66-like"/>
</dbReference>
<dbReference type="GO" id="GO:0016706">
    <property type="term" value="F:2-oxoglutarate-dependent dioxygenase activity"/>
    <property type="evidence" value="ECO:0007669"/>
    <property type="project" value="TreeGrafter"/>
</dbReference>
<dbReference type="PANTHER" id="PTHR13096:SF8">
    <property type="entry name" value="RIBOSOMAL OXYGENASE 1"/>
    <property type="match status" value="1"/>
</dbReference>
<dbReference type="EMBL" id="JACHHY010000015">
    <property type="protein sequence ID" value="MBB5019254.1"/>
    <property type="molecule type" value="Genomic_DNA"/>
</dbReference>
<evidence type="ECO:0000259" key="6">
    <source>
        <dbReference type="PROSITE" id="PS51184"/>
    </source>
</evidence>
<evidence type="ECO:0000313" key="7">
    <source>
        <dbReference type="EMBL" id="MBB5019254.1"/>
    </source>
</evidence>
<dbReference type="PANTHER" id="PTHR13096">
    <property type="entry name" value="MINA53 MYC INDUCED NUCLEAR ANTIGEN"/>
    <property type="match status" value="1"/>
</dbReference>
<sequence>MEQQSMQLLGGLSAEQFLTEYWQKKPLLVRQAVPGFQGLIDPAGLNDLACRDDAISRIVRFEKQQWQLAHGPFDRRQLKHWQQGAWTILVSNLNHFLPEAAKLFYQFQFIPFARLDDLMVSYAPEGGGVGPHFDSYDVFLLQAGGRKRWQISAQADQTFIEDAPIRVLKDFQSEQEWVLEPGDMLYLPPKYAHHGIALEPGMTYSIGFRAPSTQELATQFMTYLQDHISLQGMYTDPDLQPQQTPAEIHPDMIAKVQQMLTQLTWQREDIAAFLGTYLSEPKTHVFFESPETLLDFDDFLTHLEKHGLILDLKTQMLYTGNDIFCNGEVVCHDPSDRGALCALANQRHLQIASPSDELAELLYEWYECGYLNLG</sequence>
<evidence type="ECO:0000256" key="3">
    <source>
        <dbReference type="ARBA" id="ARBA00022964"/>
    </source>
</evidence>
<evidence type="ECO:0000256" key="5">
    <source>
        <dbReference type="ARBA" id="ARBA00023004"/>
    </source>
</evidence>